<proteinExistence type="inferred from homology"/>
<dbReference type="InterPro" id="IPR014711">
    <property type="entry name" value="TopoI_cat_a-hlx-sub_euk"/>
</dbReference>
<evidence type="ECO:0000256" key="4">
    <source>
        <dbReference type="ARBA" id="ARBA00023029"/>
    </source>
</evidence>
<dbReference type="InterPro" id="IPR049331">
    <property type="entry name" value="Top1B_N_bact"/>
</dbReference>
<evidence type="ECO:0000313" key="10">
    <source>
        <dbReference type="Proteomes" id="UP000269115"/>
    </source>
</evidence>
<dbReference type="EC" id="5.6.2.1" evidence="3"/>
<dbReference type="PRINTS" id="PR00416">
    <property type="entry name" value="EUTPISMRASEI"/>
</dbReference>
<evidence type="ECO:0000256" key="2">
    <source>
        <dbReference type="ARBA" id="ARBA00006645"/>
    </source>
</evidence>
<dbReference type="InterPro" id="IPR001631">
    <property type="entry name" value="TopoI"/>
</dbReference>
<keyword evidence="4" id="KW-0799">Topoisomerase</keyword>
<dbReference type="PROSITE" id="PS52038">
    <property type="entry name" value="TOPO_IB_2"/>
    <property type="match status" value="1"/>
</dbReference>
<reference evidence="9 10" key="1">
    <citation type="submission" date="2018-11" db="EMBL/GenBank/DDBJ databases">
        <title>Genomic analyses of the natural microbiome of Caenorhabditis elegans.</title>
        <authorList>
            <person name="Samuel B."/>
        </authorList>
    </citation>
    <scope>NUCLEOTIDE SEQUENCE [LARGE SCALE GENOMIC DNA]</scope>
    <source>
        <strain evidence="9 10">BIGb0473</strain>
    </source>
</reference>
<keyword evidence="6" id="KW-0413">Isomerase</keyword>
<dbReference type="SUPFAM" id="SSF56349">
    <property type="entry name" value="DNA breaking-rejoining enzymes"/>
    <property type="match status" value="1"/>
</dbReference>
<evidence type="ECO:0000256" key="6">
    <source>
        <dbReference type="ARBA" id="ARBA00023235"/>
    </source>
</evidence>
<evidence type="ECO:0000259" key="8">
    <source>
        <dbReference type="Pfam" id="PF21338"/>
    </source>
</evidence>
<protein>
    <recommendedName>
        <fullName evidence="3">DNA topoisomerase</fullName>
        <ecNumber evidence="3">5.6.2.1</ecNumber>
    </recommendedName>
</protein>
<dbReference type="Proteomes" id="UP000269115">
    <property type="component" value="Unassembled WGS sequence"/>
</dbReference>
<dbReference type="AlphaFoldDB" id="A0A9X8EFN2"/>
<dbReference type="GO" id="GO:0003677">
    <property type="term" value="F:DNA binding"/>
    <property type="evidence" value="ECO:0007669"/>
    <property type="project" value="UniProtKB-KW"/>
</dbReference>
<sequence length="345" mass="39745">MSVDLPPLPSGLHYVDDSRPGFHRRLLRKHFAYFDAHGQRITAPDTLARIKALAIPPAYTDVWICADPRGHLQATGRDARGRKQYRYHPDWRELRDSHKYDRMLAFAKRLPRLRKQLDEHLARPGLDREKVMALVVSLLDNTLIRVGNRQYARDNRSYGLTTLRTRHVQVEGSAIRFRFRGKSGIEHQVTLKDRRLARIVKRCLELPGQDLFQWQDALGQCHTVGSADVNAYLQQLTGADFTAKDYRTWAGSALALELLRELQWQPETEARRQIVAMLKQVASRLGNTPAVCRRSYVHPALLERFVLGELHALPRPRARQRMELAEVALARFLMTLNACDTNENH</sequence>
<comment type="catalytic activity">
    <reaction evidence="1">
        <text>ATP-independent breakage of single-stranded DNA, followed by passage and rejoining.</text>
        <dbReference type="EC" id="5.6.2.1"/>
    </reaction>
</comment>
<evidence type="ECO:0000256" key="1">
    <source>
        <dbReference type="ARBA" id="ARBA00000213"/>
    </source>
</evidence>
<dbReference type="Pfam" id="PF21338">
    <property type="entry name" value="Top1B_N_bact"/>
    <property type="match status" value="1"/>
</dbReference>
<comment type="caution">
    <text evidence="9">The sequence shown here is derived from an EMBL/GenBank/DDBJ whole genome shotgun (WGS) entry which is preliminary data.</text>
</comment>
<organism evidence="9 10">
    <name type="scientific">Pseudomonas putida</name>
    <name type="common">Arthrobacter siderocapsulatus</name>
    <dbReference type="NCBI Taxonomy" id="303"/>
    <lineage>
        <taxon>Bacteria</taxon>
        <taxon>Pseudomonadati</taxon>
        <taxon>Pseudomonadota</taxon>
        <taxon>Gammaproteobacteria</taxon>
        <taxon>Pseudomonadales</taxon>
        <taxon>Pseudomonadaceae</taxon>
        <taxon>Pseudomonas</taxon>
    </lineage>
</organism>
<evidence type="ECO:0000313" key="9">
    <source>
        <dbReference type="EMBL" id="ROQ49053.1"/>
    </source>
</evidence>
<evidence type="ECO:0000256" key="5">
    <source>
        <dbReference type="ARBA" id="ARBA00023125"/>
    </source>
</evidence>
<dbReference type="SUPFAM" id="SSF55869">
    <property type="entry name" value="DNA topoisomerase I domain"/>
    <property type="match status" value="1"/>
</dbReference>
<dbReference type="InterPro" id="IPR011010">
    <property type="entry name" value="DNA_brk_join_enz"/>
</dbReference>
<dbReference type="GeneID" id="87480765"/>
<dbReference type="InterPro" id="IPR035447">
    <property type="entry name" value="DNA_topo_I_N_sf"/>
</dbReference>
<dbReference type="Gene3D" id="3.30.66.10">
    <property type="entry name" value="DNA topoisomerase I domain"/>
    <property type="match status" value="1"/>
</dbReference>
<dbReference type="EMBL" id="RJUR01000014">
    <property type="protein sequence ID" value="ROQ49053.1"/>
    <property type="molecule type" value="Genomic_DNA"/>
</dbReference>
<dbReference type="RefSeq" id="WP_054914302.1">
    <property type="nucleotide sequence ID" value="NZ_RJUR01000014.1"/>
</dbReference>
<keyword evidence="5" id="KW-0238">DNA-binding</keyword>
<comment type="similarity">
    <text evidence="2">Belongs to the type IB topoisomerase family.</text>
</comment>
<feature type="domain" description="DNA topoisomerase I catalytic core eukaryotic-type" evidence="7">
    <location>
        <begin position="91"/>
        <end position="294"/>
    </location>
</feature>
<dbReference type="GO" id="GO:0003917">
    <property type="term" value="F:DNA topoisomerase type I (single strand cut, ATP-independent) activity"/>
    <property type="evidence" value="ECO:0007669"/>
    <property type="project" value="UniProtKB-EC"/>
</dbReference>
<gene>
    <name evidence="9" type="ORF">EDF85_3357</name>
</gene>
<dbReference type="InterPro" id="IPR013500">
    <property type="entry name" value="TopoI_cat_euk"/>
</dbReference>
<dbReference type="Pfam" id="PF01028">
    <property type="entry name" value="Topoisom_I"/>
    <property type="match status" value="1"/>
</dbReference>
<feature type="domain" description="DNA topoisomerase IB N-terminal" evidence="8">
    <location>
        <begin position="30"/>
        <end position="78"/>
    </location>
</feature>
<dbReference type="Gene3D" id="3.90.15.10">
    <property type="entry name" value="Topoisomerase I, Chain A, domain 3"/>
    <property type="match status" value="1"/>
</dbReference>
<evidence type="ECO:0000259" key="7">
    <source>
        <dbReference type="Pfam" id="PF01028"/>
    </source>
</evidence>
<evidence type="ECO:0000256" key="3">
    <source>
        <dbReference type="ARBA" id="ARBA00012891"/>
    </source>
</evidence>
<dbReference type="GO" id="GO:0006265">
    <property type="term" value="P:DNA topological change"/>
    <property type="evidence" value="ECO:0007669"/>
    <property type="project" value="InterPro"/>
</dbReference>
<name>A0A9X8EFN2_PSEPU</name>
<dbReference type="Gene3D" id="1.10.132.120">
    <property type="match status" value="1"/>
</dbReference>
<accession>A0A9X8EFN2</accession>